<sequence length="74" mass="8598">MCPSSRRQSPSHRSNQSTGVIFLIAWKSLPCTFFLCPSQVPRPLFVMCILAHQKIVFHCFLPHKYVFMLGVYIR</sequence>
<reference evidence="2" key="2">
    <citation type="submission" date="2015-01" db="EMBL/GenBank/DDBJ databases">
        <title>Evolutionary Origins and Diversification of the Mycorrhizal Mutualists.</title>
        <authorList>
            <consortium name="DOE Joint Genome Institute"/>
            <consortium name="Mycorrhizal Genomics Consortium"/>
            <person name="Kohler A."/>
            <person name="Kuo A."/>
            <person name="Nagy L.G."/>
            <person name="Floudas D."/>
            <person name="Copeland A."/>
            <person name="Barry K.W."/>
            <person name="Cichocki N."/>
            <person name="Veneault-Fourrey C."/>
            <person name="LaButti K."/>
            <person name="Lindquist E.A."/>
            <person name="Lipzen A."/>
            <person name="Lundell T."/>
            <person name="Morin E."/>
            <person name="Murat C."/>
            <person name="Riley R."/>
            <person name="Ohm R."/>
            <person name="Sun H."/>
            <person name="Tunlid A."/>
            <person name="Henrissat B."/>
            <person name="Grigoriev I.V."/>
            <person name="Hibbett D.S."/>
            <person name="Martin F."/>
        </authorList>
    </citation>
    <scope>NUCLEOTIDE SEQUENCE [LARGE SCALE GENOMIC DNA]</scope>
    <source>
        <strain evidence="2">MUT 4182</strain>
    </source>
</reference>
<name>A0A0C3PS31_9AGAM</name>
<accession>A0A0C3PS31</accession>
<organism evidence="1 2">
    <name type="scientific">Tulasnella calospora MUT 4182</name>
    <dbReference type="NCBI Taxonomy" id="1051891"/>
    <lineage>
        <taxon>Eukaryota</taxon>
        <taxon>Fungi</taxon>
        <taxon>Dikarya</taxon>
        <taxon>Basidiomycota</taxon>
        <taxon>Agaricomycotina</taxon>
        <taxon>Agaricomycetes</taxon>
        <taxon>Cantharellales</taxon>
        <taxon>Tulasnellaceae</taxon>
        <taxon>Tulasnella</taxon>
    </lineage>
</organism>
<reference evidence="1 2" key="1">
    <citation type="submission" date="2014-04" db="EMBL/GenBank/DDBJ databases">
        <authorList>
            <consortium name="DOE Joint Genome Institute"/>
            <person name="Kuo A."/>
            <person name="Girlanda M."/>
            <person name="Perotto S."/>
            <person name="Kohler A."/>
            <person name="Nagy L.G."/>
            <person name="Floudas D."/>
            <person name="Copeland A."/>
            <person name="Barry K.W."/>
            <person name="Cichocki N."/>
            <person name="Veneault-Fourrey C."/>
            <person name="LaButti K."/>
            <person name="Lindquist E.A."/>
            <person name="Lipzen A."/>
            <person name="Lundell T."/>
            <person name="Morin E."/>
            <person name="Murat C."/>
            <person name="Sun H."/>
            <person name="Tunlid A."/>
            <person name="Henrissat B."/>
            <person name="Grigoriev I.V."/>
            <person name="Hibbett D.S."/>
            <person name="Martin F."/>
            <person name="Nordberg H.P."/>
            <person name="Cantor M.N."/>
            <person name="Hua S.X."/>
        </authorList>
    </citation>
    <scope>NUCLEOTIDE SEQUENCE [LARGE SCALE GENOMIC DNA]</scope>
    <source>
        <strain evidence="1 2">MUT 4182</strain>
    </source>
</reference>
<dbReference type="HOGENOM" id="CLU_2689625_0_0_1"/>
<proteinExistence type="predicted"/>
<protein>
    <submittedName>
        <fullName evidence="1">Uncharacterized protein</fullName>
    </submittedName>
</protein>
<evidence type="ECO:0000313" key="1">
    <source>
        <dbReference type="EMBL" id="KIO17490.1"/>
    </source>
</evidence>
<dbReference type="Proteomes" id="UP000054248">
    <property type="component" value="Unassembled WGS sequence"/>
</dbReference>
<evidence type="ECO:0000313" key="2">
    <source>
        <dbReference type="Proteomes" id="UP000054248"/>
    </source>
</evidence>
<gene>
    <name evidence="1" type="ORF">M407DRAFT_171270</name>
</gene>
<keyword evidence="2" id="KW-1185">Reference proteome</keyword>
<dbReference type="AlphaFoldDB" id="A0A0C3PS31"/>
<dbReference type="EMBL" id="KN823377">
    <property type="protein sequence ID" value="KIO17490.1"/>
    <property type="molecule type" value="Genomic_DNA"/>
</dbReference>